<feature type="transmembrane region" description="Helical" evidence="6">
    <location>
        <begin position="273"/>
        <end position="291"/>
    </location>
</feature>
<dbReference type="OrthoDB" id="9792579at2"/>
<evidence type="ECO:0000256" key="3">
    <source>
        <dbReference type="ARBA" id="ARBA00022692"/>
    </source>
</evidence>
<evidence type="ECO:0000313" key="8">
    <source>
        <dbReference type="Proteomes" id="UP000267250"/>
    </source>
</evidence>
<evidence type="ECO:0000256" key="1">
    <source>
        <dbReference type="ARBA" id="ARBA00004651"/>
    </source>
</evidence>
<dbReference type="GO" id="GO:0005886">
    <property type="term" value="C:plasma membrane"/>
    <property type="evidence" value="ECO:0007669"/>
    <property type="project" value="UniProtKB-SubCell"/>
</dbReference>
<evidence type="ECO:0000256" key="5">
    <source>
        <dbReference type="ARBA" id="ARBA00023136"/>
    </source>
</evidence>
<keyword evidence="5 6" id="KW-0472">Membrane</keyword>
<dbReference type="GO" id="GO:0022857">
    <property type="term" value="F:transmembrane transporter activity"/>
    <property type="evidence" value="ECO:0007669"/>
    <property type="project" value="InterPro"/>
</dbReference>
<feature type="transmembrane region" description="Helical" evidence="6">
    <location>
        <begin position="60"/>
        <end position="82"/>
    </location>
</feature>
<evidence type="ECO:0000256" key="4">
    <source>
        <dbReference type="ARBA" id="ARBA00022989"/>
    </source>
</evidence>
<accession>A0A3Q9HP74</accession>
<gene>
    <name evidence="7" type="ORF">BBF96_02920</name>
</gene>
<dbReference type="AlphaFoldDB" id="A0A3Q9HP74"/>
<dbReference type="EMBL" id="CP016379">
    <property type="protein sequence ID" value="AZR72435.1"/>
    <property type="molecule type" value="Genomic_DNA"/>
</dbReference>
<evidence type="ECO:0000313" key="7">
    <source>
        <dbReference type="EMBL" id="AZR72435.1"/>
    </source>
</evidence>
<proteinExistence type="predicted"/>
<dbReference type="Pfam" id="PF02653">
    <property type="entry name" value="BPD_transp_2"/>
    <property type="match status" value="1"/>
</dbReference>
<dbReference type="KEGG" id="aft:BBF96_02920"/>
<feature type="transmembrane region" description="Helical" evidence="6">
    <location>
        <begin position="6"/>
        <end position="27"/>
    </location>
</feature>
<comment type="subcellular location">
    <subcellularLocation>
        <location evidence="1">Cell membrane</location>
        <topology evidence="1">Multi-pass membrane protein</topology>
    </subcellularLocation>
</comment>
<keyword evidence="3 6" id="KW-0812">Transmembrane</keyword>
<sequence>MDVIALILASGLRSATPLMYAAIGGIFSERSGVVNIALEGIMLTGAFTAMLASYYTGSPWLGVLIAMIAGGLISLIHAFVSIEFRANQVVSGVAINLLASGLTSFFLRAIFKHAGQSPSVNSLGKLPIPIIKDIPFIGTILSGHSPLVYLALLSIVLAHFVLFKTTFGLRVRAVGEHPEAADTVGINVKKIRYICVVISGIMAGIGGATLSIGLLDLFTEDMTAGRGFIALAAVIFGKWTPFGAFVATLLFGIADAMQMLAQTLQITFLPREIWLMLPYILTLFALAGFIGRATPPAASGQPYDKED</sequence>
<dbReference type="PANTHER" id="PTHR43370:SF1">
    <property type="entry name" value="GUANOSINE ABC TRANSPORTER PERMEASE PROTEIN NUPQ"/>
    <property type="match status" value="1"/>
</dbReference>
<organism evidence="7 8">
    <name type="scientific">Anoxybacter fermentans</name>
    <dbReference type="NCBI Taxonomy" id="1323375"/>
    <lineage>
        <taxon>Bacteria</taxon>
        <taxon>Bacillati</taxon>
        <taxon>Bacillota</taxon>
        <taxon>Clostridia</taxon>
        <taxon>Halanaerobiales</taxon>
        <taxon>Anoxybacter</taxon>
    </lineage>
</organism>
<evidence type="ECO:0000256" key="2">
    <source>
        <dbReference type="ARBA" id="ARBA00022475"/>
    </source>
</evidence>
<keyword evidence="8" id="KW-1185">Reference proteome</keyword>
<feature type="transmembrane region" description="Helical" evidence="6">
    <location>
        <begin position="193"/>
        <end position="215"/>
    </location>
</feature>
<feature type="transmembrane region" description="Helical" evidence="6">
    <location>
        <begin position="89"/>
        <end position="111"/>
    </location>
</feature>
<name>A0A3Q9HP74_9FIRM</name>
<reference evidence="7 8" key="1">
    <citation type="submission" date="2016-07" db="EMBL/GenBank/DDBJ databases">
        <title>Genome and transcriptome analysis of iron-reducing fermentative bacteria Anoxybacter fermentans.</title>
        <authorList>
            <person name="Zeng X."/>
            <person name="Shao Z."/>
        </authorList>
    </citation>
    <scope>NUCLEOTIDE SEQUENCE [LARGE SCALE GENOMIC DNA]</scope>
    <source>
        <strain evidence="7 8">DY22613</strain>
    </source>
</reference>
<evidence type="ECO:0000256" key="6">
    <source>
        <dbReference type="SAM" id="Phobius"/>
    </source>
</evidence>
<feature type="transmembrane region" description="Helical" evidence="6">
    <location>
        <begin position="227"/>
        <end position="252"/>
    </location>
</feature>
<keyword evidence="4 6" id="KW-1133">Transmembrane helix</keyword>
<feature type="transmembrane region" description="Helical" evidence="6">
    <location>
        <begin position="146"/>
        <end position="163"/>
    </location>
</feature>
<dbReference type="InterPro" id="IPR001851">
    <property type="entry name" value="ABC_transp_permease"/>
</dbReference>
<dbReference type="CDD" id="cd06580">
    <property type="entry name" value="TM_PBP1_transp_TpRbsC_like"/>
    <property type="match status" value="1"/>
</dbReference>
<dbReference type="RefSeq" id="WP_127015768.1">
    <property type="nucleotide sequence ID" value="NZ_CP016379.1"/>
</dbReference>
<keyword evidence="2" id="KW-1003">Cell membrane</keyword>
<feature type="transmembrane region" description="Helical" evidence="6">
    <location>
        <begin position="34"/>
        <end position="54"/>
    </location>
</feature>
<dbReference type="PANTHER" id="PTHR43370">
    <property type="entry name" value="SUGAR ABC TRANSPORTER INTEGRAL MEMBRANE PROTEIN-RELATED"/>
    <property type="match status" value="1"/>
</dbReference>
<dbReference type="Proteomes" id="UP000267250">
    <property type="component" value="Chromosome"/>
</dbReference>
<protein>
    <submittedName>
        <fullName evidence="7">Branched-chain amino acid ABC transporter permease</fullName>
    </submittedName>
</protein>